<feature type="domain" description="GAF" evidence="3">
    <location>
        <begin position="409"/>
        <end position="555"/>
    </location>
</feature>
<keyword evidence="5" id="KW-1185">Reference proteome</keyword>
<evidence type="ECO:0000313" key="5">
    <source>
        <dbReference type="Proteomes" id="UP001354989"/>
    </source>
</evidence>
<reference evidence="4 5" key="1">
    <citation type="submission" date="2021-12" db="EMBL/GenBank/DDBJ databases">
        <title>Genome sequencing of bacteria with rrn-lacking chromosome and rrn-plasmid.</title>
        <authorList>
            <person name="Anda M."/>
            <person name="Iwasaki W."/>
        </authorList>
    </citation>
    <scope>NUCLEOTIDE SEQUENCE [LARGE SCALE GENOMIC DNA]</scope>
    <source>
        <strain evidence="4 5">NBRC 101262</strain>
        <plasmid evidence="4 5">pPP3</plasmid>
    </source>
</reference>
<dbReference type="SMART" id="SM00065">
    <property type="entry name" value="GAF"/>
    <property type="match status" value="1"/>
</dbReference>
<dbReference type="Gene3D" id="6.10.340.10">
    <property type="match status" value="1"/>
</dbReference>
<dbReference type="Pfam" id="PF13185">
    <property type="entry name" value="GAF_2"/>
    <property type="match status" value="1"/>
</dbReference>
<feature type="transmembrane region" description="Helical" evidence="2">
    <location>
        <begin position="292"/>
        <end position="312"/>
    </location>
</feature>
<dbReference type="EMBL" id="AP025295">
    <property type="protein sequence ID" value="BDD01717.1"/>
    <property type="molecule type" value="Genomic_DNA"/>
</dbReference>
<dbReference type="InterPro" id="IPR029016">
    <property type="entry name" value="GAF-like_dom_sf"/>
</dbReference>
<keyword evidence="2" id="KW-1133">Transmembrane helix</keyword>
<dbReference type="Gene3D" id="3.30.450.40">
    <property type="match status" value="1"/>
</dbReference>
<keyword evidence="2" id="KW-0812">Transmembrane</keyword>
<sequence length="629" mass="72238">MHAKWAKGSNFRKKPMAFQFQSVRQKFTATILLMALISCVSGALSYYLFRQNNALHQTQLMVNQLEKNLQQATQQQTLFQLRGRKKETFYIQQETSELLAMDKSLSAIDATLSTLEKDEMISDQQLQFKINRLWLLVGQYASLTTQLSKAYLERGYKSYGLEGQMREAAHALEKSKFKTDQIFLLTLRRHEKDYMLRGEKKYIESLHKTAETFLQQVDQNGDAARKSYQNAIKQYVRFFDQIVKVDTQIGQDTESGIRKEIEVVKARIHPIVAEIETKITERNQQLKTNSQMALALFIIINLLAGCFCIFFISKKVTASISRLNKAVGKVMIEDISTKEIERQFDDQSRDEIGSLNRSFKKLMLQIKQRETENKAQTEALEAAAQEDQNRQWIVASVNELHRLFKETDGINTLCKNILKYIIDTAQLNQGALFVKQTDEDASNMELRACYAYNREKFISEKYELGEGLVGTVWQEEEAMYMTDIPTDYVKITSGLGHATPKHLYITPLLHNGTVEGVLELASLTEISPTAMAFIQQATGLIASIINSVRIQEDTHRLLRESQSQAEELKAQEEELRQNMEELEATQEEIRRLADKKSEEIKQCRQTASLKSLIIEEKKSSTSEQELQAH</sequence>
<protein>
    <recommendedName>
        <fullName evidence="3">GAF domain-containing protein</fullName>
    </recommendedName>
</protein>
<proteinExistence type="predicted"/>
<organism evidence="4 5">
    <name type="scientific">Persicobacter psychrovividus</name>
    <dbReference type="NCBI Taxonomy" id="387638"/>
    <lineage>
        <taxon>Bacteria</taxon>
        <taxon>Pseudomonadati</taxon>
        <taxon>Bacteroidota</taxon>
        <taxon>Cytophagia</taxon>
        <taxon>Cytophagales</taxon>
        <taxon>Persicobacteraceae</taxon>
        <taxon>Persicobacter</taxon>
    </lineage>
</organism>
<keyword evidence="4" id="KW-0614">Plasmid</keyword>
<name>A0ABN6LF47_9BACT</name>
<accession>A0ABN6LF47</accession>
<feature type="coiled-coil region" evidence="1">
    <location>
        <begin position="55"/>
        <end position="82"/>
    </location>
</feature>
<keyword evidence="2" id="KW-0472">Membrane</keyword>
<keyword evidence="1" id="KW-0175">Coiled coil</keyword>
<evidence type="ECO:0000256" key="2">
    <source>
        <dbReference type="SAM" id="Phobius"/>
    </source>
</evidence>
<gene>
    <name evidence="4" type="ORF">PEPS_39970</name>
</gene>
<dbReference type="InterPro" id="IPR003018">
    <property type="entry name" value="GAF"/>
</dbReference>
<evidence type="ECO:0000259" key="3">
    <source>
        <dbReference type="SMART" id="SM00065"/>
    </source>
</evidence>
<geneLocation type="plasmid" evidence="4 5">
    <name>pPP3</name>
</geneLocation>
<evidence type="ECO:0000313" key="4">
    <source>
        <dbReference type="EMBL" id="BDD01717.1"/>
    </source>
</evidence>
<evidence type="ECO:0000256" key="1">
    <source>
        <dbReference type="SAM" id="Coils"/>
    </source>
</evidence>
<dbReference type="Proteomes" id="UP001354989">
    <property type="component" value="Plasmid pPP3"/>
</dbReference>
<dbReference type="SUPFAM" id="SSF55781">
    <property type="entry name" value="GAF domain-like"/>
    <property type="match status" value="1"/>
</dbReference>
<feature type="coiled-coil region" evidence="1">
    <location>
        <begin position="551"/>
        <end position="602"/>
    </location>
</feature>